<keyword evidence="5" id="KW-0503">Monooxygenase</keyword>
<dbReference type="EMBL" id="LCTW02000245">
    <property type="protein sequence ID" value="KXX75834.1"/>
    <property type="molecule type" value="Genomic_DNA"/>
</dbReference>
<dbReference type="Pfam" id="PF01494">
    <property type="entry name" value="FAD_binding_3"/>
    <property type="match status" value="1"/>
</dbReference>
<dbReference type="PRINTS" id="PR00420">
    <property type="entry name" value="RNGMNOXGNASE"/>
</dbReference>
<evidence type="ECO:0000256" key="3">
    <source>
        <dbReference type="ARBA" id="ARBA00022827"/>
    </source>
</evidence>
<evidence type="ECO:0000259" key="6">
    <source>
        <dbReference type="Pfam" id="PF01494"/>
    </source>
</evidence>
<dbReference type="OrthoDB" id="16820at2759"/>
<evidence type="ECO:0000313" key="7">
    <source>
        <dbReference type="EMBL" id="KXX75834.1"/>
    </source>
</evidence>
<proteinExistence type="inferred from homology"/>
<dbReference type="GO" id="GO:0004497">
    <property type="term" value="F:monooxygenase activity"/>
    <property type="evidence" value="ECO:0007669"/>
    <property type="project" value="UniProtKB-KW"/>
</dbReference>
<dbReference type="SUPFAM" id="SSF54373">
    <property type="entry name" value="FAD-linked reductases, C-terminal domain"/>
    <property type="match status" value="1"/>
</dbReference>
<dbReference type="GO" id="GO:0071949">
    <property type="term" value="F:FAD binding"/>
    <property type="evidence" value="ECO:0007669"/>
    <property type="project" value="InterPro"/>
</dbReference>
<keyword evidence="8" id="KW-1185">Reference proteome</keyword>
<dbReference type="PANTHER" id="PTHR13789">
    <property type="entry name" value="MONOOXYGENASE"/>
    <property type="match status" value="1"/>
</dbReference>
<evidence type="ECO:0000313" key="8">
    <source>
        <dbReference type="Proteomes" id="UP000078237"/>
    </source>
</evidence>
<evidence type="ECO:0000256" key="2">
    <source>
        <dbReference type="ARBA" id="ARBA00022630"/>
    </source>
</evidence>
<dbReference type="AlphaFoldDB" id="A0A175VYJ6"/>
<comment type="similarity">
    <text evidence="1">Belongs to the paxM FAD-dependent monooxygenase family.</text>
</comment>
<reference evidence="7 8" key="1">
    <citation type="journal article" date="2016" name="Genome Announc.">
        <title>Genome Sequence of Madurella mycetomatis mm55, Isolated from a Human Mycetoma Case in Sudan.</title>
        <authorList>
            <person name="Smit S."/>
            <person name="Derks M.F."/>
            <person name="Bervoets S."/>
            <person name="Fahal A."/>
            <person name="van Leeuwen W."/>
            <person name="van Belkum A."/>
            <person name="van de Sande W.W."/>
        </authorList>
    </citation>
    <scope>NUCLEOTIDE SEQUENCE [LARGE SCALE GENOMIC DNA]</scope>
    <source>
        <strain evidence="8">mm55</strain>
    </source>
</reference>
<dbReference type="PANTHER" id="PTHR13789:SF236">
    <property type="entry name" value="MONOOXYGENASE, PUTATIVE (AFU_ORTHOLOGUE AFUA_6G12060)-RELATED"/>
    <property type="match status" value="1"/>
</dbReference>
<name>A0A175VYJ6_9PEZI</name>
<keyword evidence="4" id="KW-0560">Oxidoreductase</keyword>
<dbReference type="VEuPathDB" id="FungiDB:MMYC01_206622"/>
<evidence type="ECO:0000256" key="5">
    <source>
        <dbReference type="ARBA" id="ARBA00023033"/>
    </source>
</evidence>
<sequence length="463" mass="51903">MSSQQDPVLDSPYSRLVSSHNPPLRGMFALALPALRRYHTHALSTKVIIVGAGLGGCAAAIALHHHGHEVVSILDKVRNFHRLGDSLGLGENAYKLLARWGCNIREIQEIGNQAPTMKIRRWHDGKVLAEQPLMDMAGYIGHRGDYHDIFLKWVRERNIPIRMGCDVTSYHDSDPMPSLTLASGETLTADVIVACDGIKSLARHLVLGARDDPVSSGYACFRAYFEPSEEMKADPSRNAFLGEDSVNFWIGPDTHVVQNTLRGGREFNWILTHKDDGDVPESWFQPGDMDEVRRLVADIDPAIREAIKSTDKCLDWKICYRKPLPTWVSPHSHRIVLLGDSCHAHLPTSAQGASQATESAGVLAVCLSLVGRDEVRVATRAYEKLRFPRVRVSQTHGEDLRDRWHNVLKNVDGEVEIDPEMVKIKNRPLYAFDSEQDARDKWDEVSSRVRSEFSKGKIEPLCD</sequence>
<accession>A0A175VYJ6</accession>
<gene>
    <name evidence="7" type="ORF">MMYC01_206622</name>
</gene>
<dbReference type="InterPro" id="IPR002938">
    <property type="entry name" value="FAD-bd"/>
</dbReference>
<evidence type="ECO:0000256" key="1">
    <source>
        <dbReference type="ARBA" id="ARBA00007992"/>
    </source>
</evidence>
<organism evidence="7 8">
    <name type="scientific">Madurella mycetomatis</name>
    <dbReference type="NCBI Taxonomy" id="100816"/>
    <lineage>
        <taxon>Eukaryota</taxon>
        <taxon>Fungi</taxon>
        <taxon>Dikarya</taxon>
        <taxon>Ascomycota</taxon>
        <taxon>Pezizomycotina</taxon>
        <taxon>Sordariomycetes</taxon>
        <taxon>Sordariomycetidae</taxon>
        <taxon>Sordariales</taxon>
        <taxon>Sordariales incertae sedis</taxon>
        <taxon>Madurella</taxon>
    </lineage>
</organism>
<keyword evidence="3" id="KW-0274">FAD</keyword>
<dbReference type="SUPFAM" id="SSF51905">
    <property type="entry name" value="FAD/NAD(P)-binding domain"/>
    <property type="match status" value="1"/>
</dbReference>
<dbReference type="InterPro" id="IPR050493">
    <property type="entry name" value="FAD-dep_Monooxygenase_BioMet"/>
</dbReference>
<comment type="caution">
    <text evidence="7">The sequence shown here is derived from an EMBL/GenBank/DDBJ whole genome shotgun (WGS) entry which is preliminary data.</text>
</comment>
<dbReference type="Proteomes" id="UP000078237">
    <property type="component" value="Unassembled WGS sequence"/>
</dbReference>
<dbReference type="STRING" id="100816.A0A175VYJ6"/>
<feature type="domain" description="FAD-binding" evidence="6">
    <location>
        <begin position="45"/>
        <end position="373"/>
    </location>
</feature>
<keyword evidence="2" id="KW-0285">Flavoprotein</keyword>
<evidence type="ECO:0000256" key="4">
    <source>
        <dbReference type="ARBA" id="ARBA00023002"/>
    </source>
</evidence>
<dbReference type="InterPro" id="IPR036188">
    <property type="entry name" value="FAD/NAD-bd_sf"/>
</dbReference>
<dbReference type="Gene3D" id="3.50.50.60">
    <property type="entry name" value="FAD/NAD(P)-binding domain"/>
    <property type="match status" value="1"/>
</dbReference>
<protein>
    <submittedName>
        <fullName evidence="7">6-hydroxynicotinate 3-monooxygenase</fullName>
    </submittedName>
</protein>